<gene>
    <name evidence="1" type="ORF">JYE49_00040</name>
</gene>
<evidence type="ECO:0000313" key="1">
    <source>
        <dbReference type="EMBL" id="QUC67151.1"/>
    </source>
</evidence>
<keyword evidence="2" id="KW-1185">Reference proteome</keyword>
<organism evidence="1 2">
    <name type="scientific">Aristaeella hokkaidonensis</name>
    <dbReference type="NCBI Taxonomy" id="3046382"/>
    <lineage>
        <taxon>Bacteria</taxon>
        <taxon>Bacillati</taxon>
        <taxon>Bacillota</taxon>
        <taxon>Clostridia</taxon>
        <taxon>Eubacteriales</taxon>
        <taxon>Aristaeellaceae</taxon>
        <taxon>Aristaeella</taxon>
    </lineage>
</organism>
<accession>A0AC61N9B4</accession>
<dbReference type="EMBL" id="CP068393">
    <property type="protein sequence ID" value="QUC67151.1"/>
    <property type="molecule type" value="Genomic_DNA"/>
</dbReference>
<sequence>MTLILNGGGDGQAVASARQLLNSIIDHSRKILYLPFAWPDPTYRGCLEFMTGELSDVDKAGIEMVTTLEELMSRNFKDYACLYIGGGNTYKLLNDLKTSGAFEKIRKYLMEENGIVYGGSAGAIIFGKDLDSCNTDDDNEVGLVDHTGFNMLGGYSLLCHYTSREPVRTELSRRYLLELSKAKPAYAIPEEDTICVTDGGIRFIGPRPYYEFINGKEYERFC</sequence>
<proteinExistence type="predicted"/>
<dbReference type="Proteomes" id="UP000682782">
    <property type="component" value="Chromosome"/>
</dbReference>
<protein>
    <submittedName>
        <fullName evidence="1">Type 1 glutamine amidotransferase-like domain-containing protein</fullName>
    </submittedName>
</protein>
<evidence type="ECO:0000313" key="2">
    <source>
        <dbReference type="Proteomes" id="UP000682782"/>
    </source>
</evidence>
<name>A0AC61N9B4_9FIRM</name>
<reference evidence="1" key="1">
    <citation type="submission" date="2021-01" db="EMBL/GenBank/DDBJ databases">
        <title>Complete genome sequence of Clostridiales bacterium R-7.</title>
        <authorList>
            <person name="Mahoney-Kurpe S.C."/>
            <person name="Palevich N."/>
            <person name="Koike S."/>
            <person name="Moon C.D."/>
            <person name="Attwood G.T."/>
        </authorList>
    </citation>
    <scope>NUCLEOTIDE SEQUENCE</scope>
    <source>
        <strain evidence="1">R-7</strain>
    </source>
</reference>